<dbReference type="AlphaFoldDB" id="A0A413CT86"/>
<comment type="caution">
    <text evidence="2">The sequence shown here is derived from an EMBL/GenBank/DDBJ whole genome shotgun (WGS) entry which is preliminary data.</text>
</comment>
<accession>A0A413CT86</accession>
<dbReference type="Gene3D" id="3.20.20.70">
    <property type="entry name" value="Aldolase class I"/>
    <property type="match status" value="1"/>
</dbReference>
<name>A0A413CT86_9FIRM</name>
<evidence type="ECO:0000313" key="3">
    <source>
        <dbReference type="Proteomes" id="UP000284651"/>
    </source>
</evidence>
<dbReference type="Pfam" id="PF00724">
    <property type="entry name" value="Oxidored_FMN"/>
    <property type="match status" value="1"/>
</dbReference>
<dbReference type="RefSeq" id="WP_374938194.1">
    <property type="nucleotide sequence ID" value="NZ_QSAT01000023.1"/>
</dbReference>
<reference evidence="2 3" key="1">
    <citation type="submission" date="2018-08" db="EMBL/GenBank/DDBJ databases">
        <title>A genome reference for cultivated species of the human gut microbiota.</title>
        <authorList>
            <person name="Zou Y."/>
            <person name="Xue W."/>
            <person name="Luo G."/>
        </authorList>
    </citation>
    <scope>NUCLEOTIDE SEQUENCE [LARGE SCALE GENOMIC DNA]</scope>
    <source>
        <strain evidence="2 3">AF10-31</strain>
    </source>
</reference>
<proteinExistence type="predicted"/>
<dbReference type="InterPro" id="IPR013785">
    <property type="entry name" value="Aldolase_TIM"/>
</dbReference>
<dbReference type="InterPro" id="IPR001155">
    <property type="entry name" value="OxRdtase_FMN_N"/>
</dbReference>
<organism evidence="2 3">
    <name type="scientific">Holdemanella biformis</name>
    <dbReference type="NCBI Taxonomy" id="1735"/>
    <lineage>
        <taxon>Bacteria</taxon>
        <taxon>Bacillati</taxon>
        <taxon>Bacillota</taxon>
        <taxon>Erysipelotrichia</taxon>
        <taxon>Erysipelotrichales</taxon>
        <taxon>Erysipelotrichaceae</taxon>
        <taxon>Holdemanella</taxon>
    </lineage>
</organism>
<sequence length="74" mass="8082">MTSKLLQPIQVGNLTFKNRIMFPPLTTGYEERDGSIGPRSLAFYTRLAKGGCSYIVIGDVRQFGAKYLAGGNPV</sequence>
<dbReference type="EMBL" id="QSAT01000023">
    <property type="protein sequence ID" value="RGW74683.1"/>
    <property type="molecule type" value="Genomic_DNA"/>
</dbReference>
<evidence type="ECO:0000259" key="1">
    <source>
        <dbReference type="Pfam" id="PF00724"/>
    </source>
</evidence>
<dbReference type="Proteomes" id="UP000284651">
    <property type="component" value="Unassembled WGS sequence"/>
</dbReference>
<feature type="non-terminal residue" evidence="2">
    <location>
        <position position="74"/>
    </location>
</feature>
<protein>
    <recommendedName>
        <fullName evidence="1">NADH:flavin oxidoreductase/NADH oxidase N-terminal domain-containing protein</fullName>
    </recommendedName>
</protein>
<evidence type="ECO:0000313" key="2">
    <source>
        <dbReference type="EMBL" id="RGW74683.1"/>
    </source>
</evidence>
<gene>
    <name evidence="2" type="ORF">DWV56_07715</name>
</gene>
<dbReference type="SUPFAM" id="SSF51395">
    <property type="entry name" value="FMN-linked oxidoreductases"/>
    <property type="match status" value="1"/>
</dbReference>
<feature type="domain" description="NADH:flavin oxidoreductase/NADH oxidase N-terminal" evidence="1">
    <location>
        <begin position="4"/>
        <end position="57"/>
    </location>
</feature>
<dbReference type="GO" id="GO:0016491">
    <property type="term" value="F:oxidoreductase activity"/>
    <property type="evidence" value="ECO:0007669"/>
    <property type="project" value="InterPro"/>
</dbReference>
<dbReference type="GO" id="GO:0010181">
    <property type="term" value="F:FMN binding"/>
    <property type="evidence" value="ECO:0007669"/>
    <property type="project" value="InterPro"/>
</dbReference>